<protein>
    <submittedName>
        <fullName evidence="9">ABC-type dipeptide/oligopeptide/nickel transport system, permease component</fullName>
    </submittedName>
</protein>
<evidence type="ECO:0000256" key="3">
    <source>
        <dbReference type="ARBA" id="ARBA00022475"/>
    </source>
</evidence>
<evidence type="ECO:0000256" key="4">
    <source>
        <dbReference type="ARBA" id="ARBA00022692"/>
    </source>
</evidence>
<feature type="transmembrane region" description="Helical" evidence="7">
    <location>
        <begin position="80"/>
        <end position="104"/>
    </location>
</feature>
<dbReference type="PROSITE" id="PS50928">
    <property type="entry name" value="ABC_TM1"/>
    <property type="match status" value="1"/>
</dbReference>
<gene>
    <name evidence="9" type="ORF">EubceDRAFT1_0398</name>
</gene>
<feature type="transmembrane region" description="Helical" evidence="7">
    <location>
        <begin position="244"/>
        <end position="264"/>
    </location>
</feature>
<keyword evidence="4 7" id="KW-0812">Transmembrane</keyword>
<feature type="transmembrane region" description="Helical" evidence="7">
    <location>
        <begin position="12"/>
        <end position="37"/>
    </location>
</feature>
<feature type="transmembrane region" description="Helical" evidence="7">
    <location>
        <begin position="124"/>
        <end position="148"/>
    </location>
</feature>
<evidence type="ECO:0000256" key="2">
    <source>
        <dbReference type="ARBA" id="ARBA00022448"/>
    </source>
</evidence>
<keyword evidence="2 7" id="KW-0813">Transport</keyword>
<dbReference type="EMBL" id="CM001487">
    <property type="protein sequence ID" value="EIM56254.1"/>
    <property type="molecule type" value="Genomic_DNA"/>
</dbReference>
<reference evidence="9 10" key="2">
    <citation type="submission" date="2012-02" db="EMBL/GenBank/DDBJ databases">
        <title>Improved High-Quality Draft sequence of Eubacterium cellulosolvens 6.</title>
        <authorList>
            <consortium name="US DOE Joint Genome Institute"/>
            <person name="Lucas S."/>
            <person name="Han J."/>
            <person name="Lapidus A."/>
            <person name="Cheng J.-F."/>
            <person name="Goodwin L."/>
            <person name="Pitluck S."/>
            <person name="Peters L."/>
            <person name="Mikhailova N."/>
            <person name="Gu W."/>
            <person name="Detter J.C."/>
            <person name="Han C."/>
            <person name="Tapia R."/>
            <person name="Land M."/>
            <person name="Hauser L."/>
            <person name="Kyrpides N."/>
            <person name="Ivanova N."/>
            <person name="Pagani I."/>
            <person name="Johnson E."/>
            <person name="Mukhopadhyay B."/>
            <person name="Anderson I."/>
            <person name="Woyke T."/>
        </authorList>
    </citation>
    <scope>NUCLEOTIDE SEQUENCE [LARGE SCALE GENOMIC DNA]</scope>
    <source>
        <strain evidence="9 10">6</strain>
    </source>
</reference>
<keyword evidence="3" id="KW-1003">Cell membrane</keyword>
<dbReference type="InterPro" id="IPR000515">
    <property type="entry name" value="MetI-like"/>
</dbReference>
<dbReference type="CDD" id="cd06261">
    <property type="entry name" value="TM_PBP2"/>
    <property type="match status" value="1"/>
</dbReference>
<dbReference type="HOGENOM" id="CLU_028518_5_4_9"/>
<evidence type="ECO:0000256" key="5">
    <source>
        <dbReference type="ARBA" id="ARBA00022989"/>
    </source>
</evidence>
<dbReference type="Proteomes" id="UP000005753">
    <property type="component" value="Chromosome"/>
</dbReference>
<comment type="subcellular location">
    <subcellularLocation>
        <location evidence="1 7">Cell membrane</location>
        <topology evidence="1 7">Multi-pass membrane protein</topology>
    </subcellularLocation>
</comment>
<dbReference type="eggNOG" id="COG1173">
    <property type="taxonomic scope" value="Bacteria"/>
</dbReference>
<dbReference type="OrthoDB" id="9797852at2"/>
<comment type="similarity">
    <text evidence="7">Belongs to the binding-protein-dependent transport system permease family.</text>
</comment>
<evidence type="ECO:0000256" key="7">
    <source>
        <dbReference type="RuleBase" id="RU363032"/>
    </source>
</evidence>
<dbReference type="GO" id="GO:0055085">
    <property type="term" value="P:transmembrane transport"/>
    <property type="evidence" value="ECO:0007669"/>
    <property type="project" value="InterPro"/>
</dbReference>
<feature type="domain" description="ABC transmembrane type-1" evidence="8">
    <location>
        <begin position="75"/>
        <end position="265"/>
    </location>
</feature>
<feature type="transmembrane region" description="Helical" evidence="7">
    <location>
        <begin position="183"/>
        <end position="208"/>
    </location>
</feature>
<dbReference type="STRING" id="633697.EubceDRAFT1_0398"/>
<evidence type="ECO:0000313" key="10">
    <source>
        <dbReference type="Proteomes" id="UP000005753"/>
    </source>
</evidence>
<dbReference type="GO" id="GO:0005886">
    <property type="term" value="C:plasma membrane"/>
    <property type="evidence" value="ECO:0007669"/>
    <property type="project" value="UniProtKB-SubCell"/>
</dbReference>
<dbReference type="AlphaFoldDB" id="I5AR31"/>
<keyword evidence="10" id="KW-1185">Reference proteome</keyword>
<keyword evidence="5 7" id="KW-1133">Transmembrane helix</keyword>
<dbReference type="PANTHER" id="PTHR43386:SF23">
    <property type="entry name" value="ABC TRANSPORTER"/>
    <property type="match status" value="1"/>
</dbReference>
<dbReference type="Pfam" id="PF00528">
    <property type="entry name" value="BPD_transp_1"/>
    <property type="match status" value="1"/>
</dbReference>
<dbReference type="InterPro" id="IPR050366">
    <property type="entry name" value="BP-dependent_transpt_permease"/>
</dbReference>
<dbReference type="Gene3D" id="1.10.3720.10">
    <property type="entry name" value="MetI-like"/>
    <property type="match status" value="1"/>
</dbReference>
<evidence type="ECO:0000259" key="8">
    <source>
        <dbReference type="PROSITE" id="PS50928"/>
    </source>
</evidence>
<proteinExistence type="inferred from homology"/>
<accession>I5AR31</accession>
<evidence type="ECO:0000256" key="1">
    <source>
        <dbReference type="ARBA" id="ARBA00004651"/>
    </source>
</evidence>
<evidence type="ECO:0000313" key="9">
    <source>
        <dbReference type="EMBL" id="EIM56254.1"/>
    </source>
</evidence>
<name>I5AR31_EUBC6</name>
<dbReference type="PANTHER" id="PTHR43386">
    <property type="entry name" value="OLIGOPEPTIDE TRANSPORT SYSTEM PERMEASE PROTEIN APPC"/>
    <property type="match status" value="1"/>
</dbReference>
<keyword evidence="6 7" id="KW-0472">Membrane</keyword>
<dbReference type="SUPFAM" id="SSF161098">
    <property type="entry name" value="MetI-like"/>
    <property type="match status" value="1"/>
</dbReference>
<evidence type="ECO:0000256" key="6">
    <source>
        <dbReference type="ARBA" id="ARBA00023136"/>
    </source>
</evidence>
<organism evidence="9 10">
    <name type="scientific">Eubacterium cellulosolvens (strain ATCC 43171 / JCM 9499 / 6)</name>
    <name type="common">Cillobacterium cellulosolvens</name>
    <dbReference type="NCBI Taxonomy" id="633697"/>
    <lineage>
        <taxon>Bacteria</taxon>
        <taxon>Bacillati</taxon>
        <taxon>Bacillota</taxon>
        <taxon>Clostridia</taxon>
        <taxon>Eubacteriales</taxon>
        <taxon>Eubacteriaceae</taxon>
        <taxon>Eubacterium</taxon>
    </lineage>
</organism>
<reference evidence="9 10" key="1">
    <citation type="submission" date="2010-08" db="EMBL/GenBank/DDBJ databases">
        <authorList>
            <consortium name="US DOE Joint Genome Institute (JGI-PGF)"/>
            <person name="Lucas S."/>
            <person name="Copeland A."/>
            <person name="Lapidus A."/>
            <person name="Cheng J.-F."/>
            <person name="Bruce D."/>
            <person name="Goodwin L."/>
            <person name="Pitluck S."/>
            <person name="Land M.L."/>
            <person name="Hauser L."/>
            <person name="Chang Y.-J."/>
            <person name="Anderson I.J."/>
            <person name="Johnson E."/>
            <person name="Mulhopadhyay B."/>
            <person name="Kyrpides N."/>
            <person name="Woyke T.J."/>
        </authorList>
    </citation>
    <scope>NUCLEOTIDE SEQUENCE [LARGE SCALE GENOMIC DNA]</scope>
    <source>
        <strain evidence="9 10">6</strain>
    </source>
</reference>
<dbReference type="InterPro" id="IPR035906">
    <property type="entry name" value="MetI-like_sf"/>
</dbReference>
<sequence length="279" mass="30828">MMREKKILPNRKVLVLIFTSVAALYLLGIFLWGLFLNPERYGVHYDNKLLAPSCAHLFGTDAMGRDMFYRCIKGLSNSLVIGLVASIFSSFVALILGIASAIWGGWVDRFVKLAVDLCMGLPHLVLLILISCMLGKGALGVTVSVALTHWPSLTRIVRQEVLVQRSSQYVAASRRMGKSSFEIAVRHMVPHVLPAFLIGLILLFPHAIMHEASVTFLGFGLSKETPAIGVILSESMNYITTGKWWMALFPGIMLLIAVILFDIIGETLKKLWNPNSGNE</sequence>